<dbReference type="OrthoDB" id="43547at2759"/>
<proteinExistence type="predicted"/>
<dbReference type="Proteomes" id="UP000765509">
    <property type="component" value="Unassembled WGS sequence"/>
</dbReference>
<organism evidence="1 2">
    <name type="scientific">Austropuccinia psidii MF-1</name>
    <dbReference type="NCBI Taxonomy" id="1389203"/>
    <lineage>
        <taxon>Eukaryota</taxon>
        <taxon>Fungi</taxon>
        <taxon>Dikarya</taxon>
        <taxon>Basidiomycota</taxon>
        <taxon>Pucciniomycotina</taxon>
        <taxon>Pucciniomycetes</taxon>
        <taxon>Pucciniales</taxon>
        <taxon>Sphaerophragmiaceae</taxon>
        <taxon>Austropuccinia</taxon>
    </lineage>
</organism>
<dbReference type="AlphaFoldDB" id="A0A9Q3E1X6"/>
<sequence>MSSAISGARYNPLTSSQKRYICDYGTHQSVTEGQGSVNESQNEKLCHSTADYTVFPSDRAENNTRIFSGPLKSQLEVIQQCTSIQCVSTPRRPLKNCMKPFLTVKKLLGHPNTSKLLN</sequence>
<gene>
    <name evidence="1" type="ORF">O181_050501</name>
</gene>
<comment type="caution">
    <text evidence="1">The sequence shown here is derived from an EMBL/GenBank/DDBJ whole genome shotgun (WGS) entry which is preliminary data.</text>
</comment>
<accession>A0A9Q3E1X6</accession>
<reference evidence="1" key="1">
    <citation type="submission" date="2021-03" db="EMBL/GenBank/DDBJ databases">
        <title>Draft genome sequence of rust myrtle Austropuccinia psidii MF-1, a brazilian biotype.</title>
        <authorList>
            <person name="Quecine M.C."/>
            <person name="Pachon D.M.R."/>
            <person name="Bonatelli M.L."/>
            <person name="Correr F.H."/>
            <person name="Franceschini L.M."/>
            <person name="Leite T.F."/>
            <person name="Margarido G.R.A."/>
            <person name="Almeida C.A."/>
            <person name="Ferrarezi J.A."/>
            <person name="Labate C.A."/>
        </authorList>
    </citation>
    <scope>NUCLEOTIDE SEQUENCE</scope>
    <source>
        <strain evidence="1">MF-1</strain>
    </source>
</reference>
<evidence type="ECO:0000313" key="2">
    <source>
        <dbReference type="Proteomes" id="UP000765509"/>
    </source>
</evidence>
<keyword evidence="2" id="KW-1185">Reference proteome</keyword>
<name>A0A9Q3E1X6_9BASI</name>
<dbReference type="EMBL" id="AVOT02021760">
    <property type="protein sequence ID" value="MBW0510786.1"/>
    <property type="molecule type" value="Genomic_DNA"/>
</dbReference>
<evidence type="ECO:0000313" key="1">
    <source>
        <dbReference type="EMBL" id="MBW0510786.1"/>
    </source>
</evidence>
<protein>
    <submittedName>
        <fullName evidence="1">Uncharacterized protein</fullName>
    </submittedName>
</protein>